<dbReference type="Proteomes" id="UP000054007">
    <property type="component" value="Unassembled WGS sequence"/>
</dbReference>
<gene>
    <name evidence="1" type="ORF">CYLTODRAFT_489128</name>
</gene>
<dbReference type="EMBL" id="KN880488">
    <property type="protein sequence ID" value="KIY69229.1"/>
    <property type="molecule type" value="Genomic_DNA"/>
</dbReference>
<evidence type="ECO:0000313" key="1">
    <source>
        <dbReference type="EMBL" id="KIY69229.1"/>
    </source>
</evidence>
<reference evidence="1 2" key="1">
    <citation type="journal article" date="2015" name="Fungal Genet. Biol.">
        <title>Evolution of novel wood decay mechanisms in Agaricales revealed by the genome sequences of Fistulina hepatica and Cylindrobasidium torrendii.</title>
        <authorList>
            <person name="Floudas D."/>
            <person name="Held B.W."/>
            <person name="Riley R."/>
            <person name="Nagy L.G."/>
            <person name="Koehler G."/>
            <person name="Ransdell A.S."/>
            <person name="Younus H."/>
            <person name="Chow J."/>
            <person name="Chiniquy J."/>
            <person name="Lipzen A."/>
            <person name="Tritt A."/>
            <person name="Sun H."/>
            <person name="Haridas S."/>
            <person name="LaButti K."/>
            <person name="Ohm R.A."/>
            <person name="Kues U."/>
            <person name="Blanchette R.A."/>
            <person name="Grigoriev I.V."/>
            <person name="Minto R.E."/>
            <person name="Hibbett D.S."/>
        </authorList>
    </citation>
    <scope>NUCLEOTIDE SEQUENCE [LARGE SCALE GENOMIC DNA]</scope>
    <source>
        <strain evidence="1 2">FP15055 ss-10</strain>
    </source>
</reference>
<keyword evidence="2" id="KW-1185">Reference proteome</keyword>
<accession>A0A0D7BGK0</accession>
<sequence length="503" mass="57857">MFMQLFEQRRTRSFLFQILAVILLTCFLVQISGPFFERFGVGQNGPAIVYSESTCREPSIAELEAACPQLPAYHDAYPAPPSSPQLPPSAALSSPTTHTPIDRITLVVIWSVREDFAMPNFVQWFLRSVEANRKYLDLVIVAIKADGACIDLGPLGDNIRLVCLDHREYLEIHRDYFCHQWGCSAEQRKDTLAEITRRAPGDMIHSYYRIFRGPIFSRFFLSKTTYWGWADLDTIMGDFERAFPWDIARDFDVVVPTHLDSGSQVLMYLRGHMCFFKNSPETESKLLQYPVYHSFNDFMTEDVPSMEAEEAEFGTWIFYNSTVMDFLTFDALGDSQHKTARLYPEPVAFTTPEQPAYPLSFPSRPPTTPTWSDEPVSDLVVTLERGTYNGAGTLWFPQWNAVHFLSPVHNVDNRRYVYRKNGGEVRERLEAPAKFDMVGLRKGMQQWLYMHYLHIKKQDWFKSIPGDALDNGGILSFGGIDDYVEVWENGEVKYRGIKTRELP</sequence>
<dbReference type="OrthoDB" id="2588202at2759"/>
<evidence type="ECO:0000313" key="2">
    <source>
        <dbReference type="Proteomes" id="UP000054007"/>
    </source>
</evidence>
<proteinExistence type="predicted"/>
<dbReference type="AlphaFoldDB" id="A0A0D7BGK0"/>
<name>A0A0D7BGK0_9AGAR</name>
<organism evidence="1 2">
    <name type="scientific">Cylindrobasidium torrendii FP15055 ss-10</name>
    <dbReference type="NCBI Taxonomy" id="1314674"/>
    <lineage>
        <taxon>Eukaryota</taxon>
        <taxon>Fungi</taxon>
        <taxon>Dikarya</taxon>
        <taxon>Basidiomycota</taxon>
        <taxon>Agaricomycotina</taxon>
        <taxon>Agaricomycetes</taxon>
        <taxon>Agaricomycetidae</taxon>
        <taxon>Agaricales</taxon>
        <taxon>Marasmiineae</taxon>
        <taxon>Physalacriaceae</taxon>
        <taxon>Cylindrobasidium</taxon>
    </lineage>
</organism>
<protein>
    <submittedName>
        <fullName evidence="1">Uncharacterized protein</fullName>
    </submittedName>
</protein>